<dbReference type="KEGG" id="psoj:PHYSODRAFT_476681"/>
<keyword evidence="3" id="KW-1185">Reference proteome</keyword>
<accession>G4YMZ0</accession>
<dbReference type="RefSeq" id="XP_009516798.1">
    <property type="nucleotide sequence ID" value="XM_009518503.1"/>
</dbReference>
<dbReference type="GeneID" id="20654779"/>
<feature type="region of interest" description="Disordered" evidence="1">
    <location>
        <begin position="82"/>
        <end position="101"/>
    </location>
</feature>
<evidence type="ECO:0000313" key="3">
    <source>
        <dbReference type="Proteomes" id="UP000002640"/>
    </source>
</evidence>
<dbReference type="EMBL" id="JH159151">
    <property type="protein sequence ID" value="EGZ29523.1"/>
    <property type="molecule type" value="Genomic_DNA"/>
</dbReference>
<evidence type="ECO:0000256" key="1">
    <source>
        <dbReference type="SAM" id="MobiDB-lite"/>
    </source>
</evidence>
<dbReference type="InParanoid" id="G4YMZ0"/>
<evidence type="ECO:0000313" key="2">
    <source>
        <dbReference type="EMBL" id="EGZ29523.1"/>
    </source>
</evidence>
<dbReference type="SMR" id="G4YMZ0"/>
<sequence length="133" mass="14831">MEGQPLINLVKHNGRDSIALGDVFPSIKATTQFLQQYNYINDKCVHPVKGKKQGGKKRTYVCSDSSSCKWRAVINRRKVSATENEYEVTEPNDQHSDSCTSYRKPTQKLLEATDSFAAAVTTNKTANMSTIQA</sequence>
<gene>
    <name evidence="2" type="ORF">PHYSODRAFT_476681</name>
</gene>
<reference evidence="2 3" key="1">
    <citation type="journal article" date="2006" name="Science">
        <title>Phytophthora genome sequences uncover evolutionary origins and mechanisms of pathogenesis.</title>
        <authorList>
            <person name="Tyler B.M."/>
            <person name="Tripathy S."/>
            <person name="Zhang X."/>
            <person name="Dehal P."/>
            <person name="Jiang R.H."/>
            <person name="Aerts A."/>
            <person name="Arredondo F.D."/>
            <person name="Baxter L."/>
            <person name="Bensasson D."/>
            <person name="Beynon J.L."/>
            <person name="Chapman J."/>
            <person name="Damasceno C.M."/>
            <person name="Dorrance A.E."/>
            <person name="Dou D."/>
            <person name="Dickerman A.W."/>
            <person name="Dubchak I.L."/>
            <person name="Garbelotto M."/>
            <person name="Gijzen M."/>
            <person name="Gordon S.G."/>
            <person name="Govers F."/>
            <person name="Grunwald N.J."/>
            <person name="Huang W."/>
            <person name="Ivors K.L."/>
            <person name="Jones R.W."/>
            <person name="Kamoun S."/>
            <person name="Krampis K."/>
            <person name="Lamour K.H."/>
            <person name="Lee M.K."/>
            <person name="McDonald W.H."/>
            <person name="Medina M."/>
            <person name="Meijer H.J."/>
            <person name="Nordberg E.K."/>
            <person name="Maclean D.J."/>
            <person name="Ospina-Giraldo M.D."/>
            <person name="Morris P.F."/>
            <person name="Phuntumart V."/>
            <person name="Putnam N.H."/>
            <person name="Rash S."/>
            <person name="Rose J.K."/>
            <person name="Sakihama Y."/>
            <person name="Salamov A.A."/>
            <person name="Savidor A."/>
            <person name="Scheuring C.F."/>
            <person name="Smith B.M."/>
            <person name="Sobral B.W."/>
            <person name="Terry A."/>
            <person name="Torto-Alalibo T.A."/>
            <person name="Win J."/>
            <person name="Xu Z."/>
            <person name="Zhang H."/>
            <person name="Grigoriev I.V."/>
            <person name="Rokhsar D.S."/>
            <person name="Boore J.L."/>
        </authorList>
    </citation>
    <scope>NUCLEOTIDE SEQUENCE [LARGE SCALE GENOMIC DNA]</scope>
    <source>
        <strain evidence="2 3">P6497</strain>
    </source>
</reference>
<organism evidence="2 3">
    <name type="scientific">Phytophthora sojae (strain P6497)</name>
    <name type="common">Soybean stem and root rot agent</name>
    <name type="synonym">Phytophthora megasperma f. sp. glycines</name>
    <dbReference type="NCBI Taxonomy" id="1094619"/>
    <lineage>
        <taxon>Eukaryota</taxon>
        <taxon>Sar</taxon>
        <taxon>Stramenopiles</taxon>
        <taxon>Oomycota</taxon>
        <taxon>Peronosporomycetes</taxon>
        <taxon>Peronosporales</taxon>
        <taxon>Peronosporaceae</taxon>
        <taxon>Phytophthora</taxon>
    </lineage>
</organism>
<dbReference type="Proteomes" id="UP000002640">
    <property type="component" value="Unassembled WGS sequence"/>
</dbReference>
<proteinExistence type="predicted"/>
<dbReference type="AlphaFoldDB" id="G4YMZ0"/>
<name>G4YMZ0_PHYSP</name>
<evidence type="ECO:0008006" key="4">
    <source>
        <dbReference type="Google" id="ProtNLM"/>
    </source>
</evidence>
<protein>
    <recommendedName>
        <fullName evidence="4">Transposase MuDR plant domain-containing protein</fullName>
    </recommendedName>
</protein>